<feature type="domain" description="Peptidase S9 prolyl oligopeptidase catalytic" evidence="2">
    <location>
        <begin position="338"/>
        <end position="485"/>
    </location>
</feature>
<comment type="caution">
    <text evidence="3">The sequence shown here is derived from an EMBL/GenBank/DDBJ whole genome shotgun (WGS) entry which is preliminary data.</text>
</comment>
<dbReference type="InterPro" id="IPR029058">
    <property type="entry name" value="AB_hydrolase_fold"/>
</dbReference>
<dbReference type="Proteomes" id="UP000727962">
    <property type="component" value="Unassembled WGS sequence"/>
</dbReference>
<gene>
    <name evidence="3" type="ORF">HYR64_09910</name>
</gene>
<dbReference type="AlphaFoldDB" id="A0A931PV97"/>
<dbReference type="GO" id="GO:0008236">
    <property type="term" value="F:serine-type peptidase activity"/>
    <property type="evidence" value="ECO:0007669"/>
    <property type="project" value="InterPro"/>
</dbReference>
<accession>A0A931PV97</accession>
<organism evidence="3 4">
    <name type="scientific">Fimbriimonas ginsengisoli</name>
    <dbReference type="NCBI Taxonomy" id="1005039"/>
    <lineage>
        <taxon>Bacteria</taxon>
        <taxon>Bacillati</taxon>
        <taxon>Armatimonadota</taxon>
        <taxon>Fimbriimonadia</taxon>
        <taxon>Fimbriimonadales</taxon>
        <taxon>Fimbriimonadaceae</taxon>
        <taxon>Fimbriimonas</taxon>
    </lineage>
</organism>
<protein>
    <submittedName>
        <fullName evidence="3">Prolyl oligopeptidase family serine peptidase</fullName>
    </submittedName>
</protein>
<evidence type="ECO:0000259" key="2">
    <source>
        <dbReference type="Pfam" id="PF00326"/>
    </source>
</evidence>
<dbReference type="InterPro" id="IPR001375">
    <property type="entry name" value="Peptidase_S9_cat"/>
</dbReference>
<sequence length="810" mass="87287">MALGMLVAAALLSGQGTVQLSGGLVIGGMAKGGRTPVTVDFVQDLLCQGTWLTPTLGGKLAGPDAEQHAWEAAKPNADGWVESPLLEIGGYYWATYDSPAREVMLLSAEGDTMAYVNGTPRAGDPYGWGSLHLPFVARQGVNTFLFSCSRGHVRAKIERPRKPVAIDATDATLPDALDGDRELWGAIVVVNATEKRVVGARLGATLDGNFPLEEKLPELPALSVRKVPFRFLASTLKGDKAELHFQLSAADGTAIDRVALPVRVRKGKQTHKRTFVSAVDGSVQYYALNPAERPSKETALIMSLHGAGVEAIGQADAYASKSWATLVCPTNRRPYGFDWEDWGQIDAFEALTDAGKRYPHDPRRTSLTGHSMGGHGAWHLGVTYPDRFAAVGPSAGWVSFASYAGGLTIDEPSGPEKAMLAATSPSDTLALGRNTSSMGVYVLHGDKDDNVPVTEARSMRAALAGYSSDFNYLEQPGAGHWWSNSDEPGAACVDWPAMFDVFARHRIPAPQEVRDIEFRTAAPNASARSQWVTVEQQQRPFQISSVKAHLDPHLRRFTLTTENVAALTLAARSALGDDRPVTVVVDGQALKDVTLGGGRVTLYRKAGGWVEGGPVAISQKRPERGGGFKNALRKRFLLVYGTTGTPEENLWMRNKARFDAETFLYRGNGSVDVVSDKEFNPASGAERDLMLYGNRDLNALWRTFAKGSDVDVLRGEVHVGDSVRRGDDLACLFCRPSSGKNTMVAFVGVTGTRGMRMAERLPYFTSGVAYPDYTVISAEALRTGTKGIVDAGWFGNDWALPKPSGTIGAK</sequence>
<evidence type="ECO:0000313" key="4">
    <source>
        <dbReference type="Proteomes" id="UP000727962"/>
    </source>
</evidence>
<dbReference type="GO" id="GO:0006508">
    <property type="term" value="P:proteolysis"/>
    <property type="evidence" value="ECO:0007669"/>
    <property type="project" value="InterPro"/>
</dbReference>
<dbReference type="InterPro" id="IPR050955">
    <property type="entry name" value="Plant_Biomass_Hydrol_Est"/>
</dbReference>
<dbReference type="PANTHER" id="PTHR43037">
    <property type="entry name" value="UNNAMED PRODUCT-RELATED"/>
    <property type="match status" value="1"/>
</dbReference>
<evidence type="ECO:0000256" key="1">
    <source>
        <dbReference type="ARBA" id="ARBA00022729"/>
    </source>
</evidence>
<dbReference type="SUPFAM" id="SSF53474">
    <property type="entry name" value="alpha/beta-Hydrolases"/>
    <property type="match status" value="1"/>
</dbReference>
<dbReference type="Pfam" id="PF00326">
    <property type="entry name" value="Peptidase_S9"/>
    <property type="match status" value="1"/>
</dbReference>
<dbReference type="PANTHER" id="PTHR43037:SF4">
    <property type="entry name" value="PEPTIDASE S9 PROLYL OLIGOPEPTIDASE CATALYTIC DOMAIN-CONTAINING PROTEIN"/>
    <property type="match status" value="1"/>
</dbReference>
<name>A0A931PV97_FIMGI</name>
<dbReference type="EMBL" id="JACOSL010000062">
    <property type="protein sequence ID" value="MBI1757407.1"/>
    <property type="molecule type" value="Genomic_DNA"/>
</dbReference>
<proteinExistence type="predicted"/>
<keyword evidence="1" id="KW-0732">Signal</keyword>
<evidence type="ECO:0000313" key="3">
    <source>
        <dbReference type="EMBL" id="MBI1757407.1"/>
    </source>
</evidence>
<reference evidence="3" key="1">
    <citation type="submission" date="2020-07" db="EMBL/GenBank/DDBJ databases">
        <title>Huge and variable diversity of episymbiotic CPR bacteria and DPANN archaea in groundwater ecosystems.</title>
        <authorList>
            <person name="He C.Y."/>
            <person name="Keren R."/>
            <person name="Whittaker M."/>
            <person name="Farag I.F."/>
            <person name="Doudna J."/>
            <person name="Cate J.H.D."/>
            <person name="Banfield J.F."/>
        </authorList>
    </citation>
    <scope>NUCLEOTIDE SEQUENCE</scope>
    <source>
        <strain evidence="3">NC_groundwater_17_Pr7_B-0.1um_64_12</strain>
    </source>
</reference>
<dbReference type="Gene3D" id="3.40.50.1820">
    <property type="entry name" value="alpha/beta hydrolase"/>
    <property type="match status" value="1"/>
</dbReference>